<feature type="transmembrane region" description="Helical" evidence="1">
    <location>
        <begin position="168"/>
        <end position="189"/>
    </location>
</feature>
<evidence type="ECO:0000313" key="3">
    <source>
        <dbReference type="Proteomes" id="UP001165283"/>
    </source>
</evidence>
<gene>
    <name evidence="2" type="ORF">KDL28_29185</name>
</gene>
<feature type="transmembrane region" description="Helical" evidence="1">
    <location>
        <begin position="139"/>
        <end position="161"/>
    </location>
</feature>
<protein>
    <recommendedName>
        <fullName evidence="4">ABC transporter permease</fullName>
    </recommendedName>
</protein>
<keyword evidence="1" id="KW-0812">Transmembrane</keyword>
<proteinExistence type="predicted"/>
<feature type="transmembrane region" description="Helical" evidence="1">
    <location>
        <begin position="12"/>
        <end position="36"/>
    </location>
</feature>
<comment type="caution">
    <text evidence="2">The sequence shown here is derived from an EMBL/GenBank/DDBJ whole genome shotgun (WGS) entry which is preliminary data.</text>
</comment>
<name>A0ABT1A807_9PSEU</name>
<feature type="transmembrane region" description="Helical" evidence="1">
    <location>
        <begin position="56"/>
        <end position="76"/>
    </location>
</feature>
<organism evidence="2 3">
    <name type="scientific">Pseudonocardia humida</name>
    <dbReference type="NCBI Taxonomy" id="2800819"/>
    <lineage>
        <taxon>Bacteria</taxon>
        <taxon>Bacillati</taxon>
        <taxon>Actinomycetota</taxon>
        <taxon>Actinomycetes</taxon>
        <taxon>Pseudonocardiales</taxon>
        <taxon>Pseudonocardiaceae</taxon>
        <taxon>Pseudonocardia</taxon>
    </lineage>
</organism>
<dbReference type="EMBL" id="JAGSOV010000062">
    <property type="protein sequence ID" value="MCO1659152.1"/>
    <property type="molecule type" value="Genomic_DNA"/>
</dbReference>
<reference evidence="2" key="1">
    <citation type="submission" date="2021-04" db="EMBL/GenBank/DDBJ databases">
        <title>Pseudonocardia sp. nov., isolated from sandy soil of mangrove forest.</title>
        <authorList>
            <person name="Zan Z."/>
            <person name="Huang R."/>
            <person name="Liu W."/>
        </authorList>
    </citation>
    <scope>NUCLEOTIDE SEQUENCE</scope>
    <source>
        <strain evidence="2">S2-4</strain>
    </source>
</reference>
<feature type="transmembrane region" description="Helical" evidence="1">
    <location>
        <begin position="209"/>
        <end position="227"/>
    </location>
</feature>
<dbReference type="Proteomes" id="UP001165283">
    <property type="component" value="Unassembled WGS sequence"/>
</dbReference>
<keyword evidence="1" id="KW-0472">Membrane</keyword>
<evidence type="ECO:0000256" key="1">
    <source>
        <dbReference type="SAM" id="Phobius"/>
    </source>
</evidence>
<keyword evidence="3" id="KW-1185">Reference proteome</keyword>
<evidence type="ECO:0008006" key="4">
    <source>
        <dbReference type="Google" id="ProtNLM"/>
    </source>
</evidence>
<accession>A0ABT1A807</accession>
<keyword evidence="1" id="KW-1133">Transmembrane helix</keyword>
<dbReference type="RefSeq" id="WP_252443828.1">
    <property type="nucleotide sequence ID" value="NZ_JAGSOV010000062.1"/>
</dbReference>
<evidence type="ECO:0000313" key="2">
    <source>
        <dbReference type="EMBL" id="MCO1659152.1"/>
    </source>
</evidence>
<feature type="transmembrane region" description="Helical" evidence="1">
    <location>
        <begin position="88"/>
        <end position="110"/>
    </location>
</feature>
<sequence length="232" mass="23764">MDQVLGVVRLQLLNFRLGVLVPLGVLGAVMAINLAMFAANGPGTDPTAYTSARLTFYLTVGTGYLQIATQTFRFVLGMGVTRRAFATAVAVLAVLEAAGYGALLGVLRLVEQATDGWGTGLELLGPGHLGADAGPLLHWLAYAVPFVALAAAGAFVGAVFARWAAPGVYGLVIGLTVVLGGSAVLITLADGWAAIPRWLAAQPPLALTTGYPLVLAALLGGAGWLVLRRTSA</sequence>